<evidence type="ECO:0000313" key="2">
    <source>
        <dbReference type="Proteomes" id="UP000808349"/>
    </source>
</evidence>
<dbReference type="NCBIfam" id="TIGR04183">
    <property type="entry name" value="Por_Secre_tail"/>
    <property type="match status" value="1"/>
</dbReference>
<reference evidence="1 2" key="1">
    <citation type="submission" date="2020-10" db="EMBL/GenBank/DDBJ databases">
        <title>Connecting structure to function with the recovery of over 1000 high-quality activated sludge metagenome-assembled genomes encoding full-length rRNA genes using long-read sequencing.</title>
        <authorList>
            <person name="Singleton C.M."/>
            <person name="Petriglieri F."/>
            <person name="Kristensen J.M."/>
            <person name="Kirkegaard R.H."/>
            <person name="Michaelsen T.Y."/>
            <person name="Andersen M.H."/>
            <person name="Karst S.M."/>
            <person name="Dueholm M.S."/>
            <person name="Nielsen P.H."/>
            <person name="Albertsen M."/>
        </authorList>
    </citation>
    <scope>NUCLEOTIDE SEQUENCE [LARGE SCALE GENOMIC DNA]</scope>
    <source>
        <strain evidence="1">Ribe_18-Q3-R11-54_BAT3C.373</strain>
    </source>
</reference>
<dbReference type="AlphaFoldDB" id="A0A9D7SDA6"/>
<dbReference type="EMBL" id="JADKFW010000018">
    <property type="protein sequence ID" value="MBK9719301.1"/>
    <property type="molecule type" value="Genomic_DNA"/>
</dbReference>
<dbReference type="InterPro" id="IPR015943">
    <property type="entry name" value="WD40/YVTN_repeat-like_dom_sf"/>
</dbReference>
<dbReference type="Gene3D" id="2.130.10.10">
    <property type="entry name" value="YVTN repeat-like/Quinoprotein amine dehydrogenase"/>
    <property type="match status" value="1"/>
</dbReference>
<name>A0A9D7SDA6_9BACT</name>
<dbReference type="InterPro" id="IPR026444">
    <property type="entry name" value="Secre_tail"/>
</dbReference>
<organism evidence="1 2">
    <name type="scientific">Candidatus Defluviibacterium haderslevense</name>
    <dbReference type="NCBI Taxonomy" id="2981993"/>
    <lineage>
        <taxon>Bacteria</taxon>
        <taxon>Pseudomonadati</taxon>
        <taxon>Bacteroidota</taxon>
        <taxon>Saprospiria</taxon>
        <taxon>Saprospirales</taxon>
        <taxon>Saprospiraceae</taxon>
        <taxon>Candidatus Defluviibacterium</taxon>
    </lineage>
</organism>
<comment type="caution">
    <text evidence="1">The sequence shown here is derived from an EMBL/GenBank/DDBJ whole genome shotgun (WGS) entry which is preliminary data.</text>
</comment>
<proteinExistence type="predicted"/>
<dbReference type="SUPFAM" id="SSF110296">
    <property type="entry name" value="Oligoxyloglucan reducing end-specific cellobiohydrolase"/>
    <property type="match status" value="1"/>
</dbReference>
<evidence type="ECO:0000313" key="1">
    <source>
        <dbReference type="EMBL" id="MBK9719301.1"/>
    </source>
</evidence>
<sequence length="415" mass="48475">MINQDNNSWNKLEINYNIRCMSNIIEANNGTLFANDDEDNGVGAGVLLKSYNQGRNWEPVEFEGKEIFSVFNKNGVLFGTSRERMFIYHPVISIDNGETWKNIEFPFKELSVFDQVILEPINDKILAFFSFTSTNKDTLIVLQSTDNGEHWNYLYNRKQSSDPKIRWRSIDKNDNIYDWTYIDLPVYVSNNYMLTHEIDHRFDSFKHLNYIYFNSDGSAFVVGSMNASFDYKLFKTTDFIHFDSLDVPFMKYFTFLNVDYYPLVFASSFDKGIWYSRDGGTSWQDYSDGLLLYPKNYSQFKDFTILQDSTAMTSICYDGLYKTSWKVNSSDLDIEPTGIFYPNPFHDILHLKYDDNIHLPFTLSIYDAQLKCIQKLQIINKDEIISIKSTIPSGILFYRLESNNRIIATGKLLKI</sequence>
<accession>A0A9D7SDA6</accession>
<dbReference type="Proteomes" id="UP000808349">
    <property type="component" value="Unassembled WGS sequence"/>
</dbReference>
<gene>
    <name evidence="1" type="ORF">IPO85_17655</name>
</gene>
<protein>
    <submittedName>
        <fullName evidence="1">T9SS type A sorting domain-containing protein</fullName>
    </submittedName>
</protein>